<sequence>MASPAKLEVLKRIKAKKDFKSFVLLKWERYEKKPFMDNWHYDYLCKILESTLPNNLTSGNHLRDCANFETTADFMSSSASKLAQNSQSNAANLNHTQNPNPTHKHEMAESRLSRGAEHWEQGGSSATANAELERDKRGSPLDCRKSGDFFGAKGSGEGINPFLRKEKENTSNDSSHSCEALVHTCQKDNAKPKQQDTLITRLMLNMPPSYGKTEIIARCFIAWALGNYPQRKFIYISYSDELCRKISNQVRDLIKSPFFASVFGKNPLFLQDNANEFVLKEGGGLFVTTLKSAITGFHAHQILIDDPIKVSAMNSKAERNLVNQNFKESVLSRLQDNKSNITILMQRLGDEDLCGFLLDKKNFESHIIDEWKQISLKAINKERETYTIGDYNHIREPNTPLFPQRHNNKDLELLKLQMGEDEFSTQYLQEPMVSEAGFFELAYFKEIPSYECQNQNLYIFVDSALSLNANADNRAIVLIGVENYENTLRYVVRDCVFGIWEESQTIQELISLMLDNPKAKVYIESDGGGLTLERLLLSELVRVNNQRKTNAQSQITNSIKCYTPSRKVSKIEKIKALKPFYNTGFLVFLHNTRGLAQIKKELLGFNPAKPFRKDDCIDCIASCVAHSEVIAPSFGAKAKESKSPIERLRQKARSQRVAWNF</sequence>
<feature type="compositionally biased region" description="Basic and acidic residues" evidence="1">
    <location>
        <begin position="103"/>
        <end position="120"/>
    </location>
</feature>
<feature type="compositionally biased region" description="Basic and acidic residues" evidence="1">
    <location>
        <begin position="131"/>
        <end position="147"/>
    </location>
</feature>
<dbReference type="Proteomes" id="UP000255335">
    <property type="component" value="Unassembled WGS sequence"/>
</dbReference>
<organism evidence="2 5">
    <name type="scientific">Helicobacter cinaedi</name>
    <dbReference type="NCBI Taxonomy" id="213"/>
    <lineage>
        <taxon>Bacteria</taxon>
        <taxon>Pseudomonadati</taxon>
        <taxon>Campylobacterota</taxon>
        <taxon>Epsilonproteobacteria</taxon>
        <taxon>Campylobacterales</taxon>
        <taxon>Helicobacteraceae</taxon>
        <taxon>Helicobacter</taxon>
    </lineage>
</organism>
<dbReference type="Pfam" id="PF03237">
    <property type="entry name" value="Terminase_6N"/>
    <property type="match status" value="1"/>
</dbReference>
<dbReference type="InterPro" id="IPR027417">
    <property type="entry name" value="P-loop_NTPase"/>
</dbReference>
<evidence type="ECO:0000313" key="3">
    <source>
        <dbReference type="EMBL" id="STP13360.1"/>
    </source>
</evidence>
<evidence type="ECO:0000313" key="5">
    <source>
        <dbReference type="Proteomes" id="UP000255335"/>
    </source>
</evidence>
<gene>
    <name evidence="2" type="ORF">NCTC12221_00014</name>
    <name evidence="3" type="ORF">NCTC12221_01433</name>
    <name evidence="4" type="ORF">NCTC12221_01852</name>
</gene>
<dbReference type="Gene3D" id="3.40.50.300">
    <property type="entry name" value="P-loop containing nucleotide triphosphate hydrolases"/>
    <property type="match status" value="1"/>
</dbReference>
<dbReference type="AlphaFoldDB" id="A0A377JNK7"/>
<proteinExistence type="predicted"/>
<evidence type="ECO:0000313" key="4">
    <source>
        <dbReference type="EMBL" id="STP13774.1"/>
    </source>
</evidence>
<protein>
    <submittedName>
        <fullName evidence="2">Phage-related CUP0950-like protein</fullName>
    </submittedName>
</protein>
<evidence type="ECO:0000256" key="1">
    <source>
        <dbReference type="SAM" id="MobiDB-lite"/>
    </source>
</evidence>
<dbReference type="EMBL" id="UGHZ01000001">
    <property type="protein sequence ID" value="STP08602.1"/>
    <property type="molecule type" value="Genomic_DNA"/>
</dbReference>
<feature type="compositionally biased region" description="Low complexity" evidence="1">
    <location>
        <begin position="78"/>
        <end position="94"/>
    </location>
</feature>
<reference evidence="2 5" key="1">
    <citation type="submission" date="2018-06" db="EMBL/GenBank/DDBJ databases">
        <authorList>
            <consortium name="Pathogen Informatics"/>
            <person name="Doyle S."/>
        </authorList>
    </citation>
    <scope>NUCLEOTIDE SEQUENCE [LARGE SCALE GENOMIC DNA]</scope>
    <source>
        <strain evidence="2 5">NCTC12221</strain>
    </source>
</reference>
<evidence type="ECO:0000313" key="2">
    <source>
        <dbReference type="EMBL" id="STP08602.1"/>
    </source>
</evidence>
<dbReference type="EMBL" id="UGHZ01000005">
    <property type="protein sequence ID" value="STP13774.1"/>
    <property type="molecule type" value="Genomic_DNA"/>
</dbReference>
<feature type="region of interest" description="Disordered" evidence="1">
    <location>
        <begin position="78"/>
        <end position="149"/>
    </location>
</feature>
<name>A0A377JNK7_9HELI</name>
<accession>A0A377JNK7</accession>
<dbReference type="EMBL" id="UGHZ01000002">
    <property type="protein sequence ID" value="STP13360.1"/>
    <property type="molecule type" value="Genomic_DNA"/>
</dbReference>